<dbReference type="Pfam" id="PF07059">
    <property type="entry name" value="EDR2_C"/>
    <property type="match status" value="1"/>
</dbReference>
<dbReference type="PANTHER" id="PTHR31558:SF16">
    <property type="entry name" value="FAMILY PROTEIN, PUTATIVE (DUF1336)-RELATED"/>
    <property type="match status" value="1"/>
</dbReference>
<evidence type="ECO:0000313" key="5">
    <source>
        <dbReference type="Proteomes" id="UP000467840"/>
    </source>
</evidence>
<comment type="caution">
    <text evidence="4">The sequence shown here is derived from an EMBL/GenBank/DDBJ whole genome shotgun (WGS) entry which is preliminary data.</text>
</comment>
<dbReference type="EMBL" id="JAAGAX010000011">
    <property type="protein sequence ID" value="KAF2299378.1"/>
    <property type="molecule type" value="Genomic_DNA"/>
</dbReference>
<dbReference type="PANTHER" id="PTHR31558">
    <property type="entry name" value="CW14 PROTEIN"/>
    <property type="match status" value="1"/>
</dbReference>
<name>A0A6A6LGF2_HEVBR</name>
<dbReference type="Proteomes" id="UP000467840">
    <property type="component" value="Chromosome 1"/>
</dbReference>
<protein>
    <recommendedName>
        <fullName evidence="3">CCHC-type domain-containing protein</fullName>
    </recommendedName>
</protein>
<dbReference type="GO" id="GO:0003676">
    <property type="term" value="F:nucleic acid binding"/>
    <property type="evidence" value="ECO:0007669"/>
    <property type="project" value="InterPro"/>
</dbReference>
<proteinExistence type="predicted"/>
<dbReference type="Pfam" id="PF14392">
    <property type="entry name" value="zf-CCHC_4"/>
    <property type="match status" value="1"/>
</dbReference>
<keyword evidence="5" id="KW-1185">Reference proteome</keyword>
<evidence type="ECO:0000256" key="2">
    <source>
        <dbReference type="SAM" id="MobiDB-lite"/>
    </source>
</evidence>
<dbReference type="GO" id="GO:0008270">
    <property type="term" value="F:zinc ion binding"/>
    <property type="evidence" value="ECO:0007669"/>
    <property type="project" value="UniProtKB-KW"/>
</dbReference>
<keyword evidence="1" id="KW-0862">Zinc</keyword>
<feature type="domain" description="CCHC-type" evidence="3">
    <location>
        <begin position="572"/>
        <end position="585"/>
    </location>
</feature>
<dbReference type="AlphaFoldDB" id="A0A6A6LGF2"/>
<feature type="region of interest" description="Disordered" evidence="2">
    <location>
        <begin position="615"/>
        <end position="646"/>
    </location>
</feature>
<evidence type="ECO:0000256" key="1">
    <source>
        <dbReference type="PROSITE-ProRule" id="PRU00047"/>
    </source>
</evidence>
<evidence type="ECO:0000313" key="4">
    <source>
        <dbReference type="EMBL" id="KAF2299378.1"/>
    </source>
</evidence>
<dbReference type="InterPro" id="IPR025836">
    <property type="entry name" value="Zn_knuckle_CX2CX4HX4C"/>
</dbReference>
<accession>A0A6A6LGF2</accession>
<dbReference type="PROSITE" id="PS50158">
    <property type="entry name" value="ZF_CCHC"/>
    <property type="match status" value="1"/>
</dbReference>
<keyword evidence="1" id="KW-0863">Zinc-finger</keyword>
<dbReference type="InterPro" id="IPR009769">
    <property type="entry name" value="EDR2_C"/>
</dbReference>
<keyword evidence="1" id="KW-0479">Metal-binding</keyword>
<reference evidence="4 5" key="1">
    <citation type="journal article" date="2020" name="Mol. Plant">
        <title>The Chromosome-Based Rubber Tree Genome Provides New Insights into Spurge Genome Evolution and Rubber Biosynthesis.</title>
        <authorList>
            <person name="Liu J."/>
            <person name="Shi C."/>
            <person name="Shi C.C."/>
            <person name="Li W."/>
            <person name="Zhang Q.J."/>
            <person name="Zhang Y."/>
            <person name="Li K."/>
            <person name="Lu H.F."/>
            <person name="Shi C."/>
            <person name="Zhu S.T."/>
            <person name="Xiao Z.Y."/>
            <person name="Nan H."/>
            <person name="Yue Y."/>
            <person name="Zhu X.G."/>
            <person name="Wu Y."/>
            <person name="Hong X.N."/>
            <person name="Fan G.Y."/>
            <person name="Tong Y."/>
            <person name="Zhang D."/>
            <person name="Mao C.L."/>
            <person name="Liu Y.L."/>
            <person name="Hao S.J."/>
            <person name="Liu W.Q."/>
            <person name="Lv M.Q."/>
            <person name="Zhang H.B."/>
            <person name="Liu Y."/>
            <person name="Hu-Tang G.R."/>
            <person name="Wang J.P."/>
            <person name="Wang J.H."/>
            <person name="Sun Y.H."/>
            <person name="Ni S.B."/>
            <person name="Chen W.B."/>
            <person name="Zhang X.C."/>
            <person name="Jiao Y.N."/>
            <person name="Eichler E.E."/>
            <person name="Li G.H."/>
            <person name="Liu X."/>
            <person name="Gao L.Z."/>
        </authorList>
    </citation>
    <scope>NUCLEOTIDE SEQUENCE [LARGE SCALE GENOMIC DNA]</scope>
    <source>
        <strain evidence="5">cv. GT1</strain>
        <tissue evidence="4">Leaf</tissue>
    </source>
</reference>
<dbReference type="InterPro" id="IPR001878">
    <property type="entry name" value="Znf_CCHC"/>
</dbReference>
<gene>
    <name evidence="4" type="ORF">GH714_031774</name>
</gene>
<organism evidence="4 5">
    <name type="scientific">Hevea brasiliensis</name>
    <name type="common">Para rubber tree</name>
    <name type="synonym">Siphonia brasiliensis</name>
    <dbReference type="NCBI Taxonomy" id="3981"/>
    <lineage>
        <taxon>Eukaryota</taxon>
        <taxon>Viridiplantae</taxon>
        <taxon>Streptophyta</taxon>
        <taxon>Embryophyta</taxon>
        <taxon>Tracheophyta</taxon>
        <taxon>Spermatophyta</taxon>
        <taxon>Magnoliopsida</taxon>
        <taxon>eudicotyledons</taxon>
        <taxon>Gunneridae</taxon>
        <taxon>Pentapetalae</taxon>
        <taxon>rosids</taxon>
        <taxon>fabids</taxon>
        <taxon>Malpighiales</taxon>
        <taxon>Euphorbiaceae</taxon>
        <taxon>Crotonoideae</taxon>
        <taxon>Micrandreae</taxon>
        <taxon>Hevea</taxon>
    </lineage>
</organism>
<evidence type="ECO:0000259" key="3">
    <source>
        <dbReference type="PROSITE" id="PS50158"/>
    </source>
</evidence>
<sequence length="692" mass="77472">MSSSHDANKIISSDTGCVTDFAVSQFVHMDFENGKTSSRRSAASNSTYHLKQMQWHLSQVGIDGVCQEEAWFDSVSILESESDDEFSSMLGDRFSSVGSAVGNISCGQVLQYESSSCFMDGQGKYEEYHESFVKIDGQGISRDEHNDSKGFALIGTQGYEISLSGKTEENRMKKLLDTYGSFKSSKDVRHSQENTIKSGLPRLFPSVSFNDKVLNASAQQKKLGVFKLSFKRKSCDGDEMSEHCASKRFLYCPKAGFVIPCSMGEKSTMGCWCEIPPSNFKLRGETYFKDKRKCPASNCSPYTPIGVDMFICPRKVNHIALHLELPHVKVEGKIPSLLIVNIQLPTYPAAMFLGDSDGEGLSLVLYFKVSENWEKEISSQCQDNIKRLIDDEMEKVKGFAKESSIPFRERLKIMAGLVNPEDLNLSSAEKKLVNAYNEKPVLSRPQHEFYKGPNYFEIDLDIHRFSYISRKGLESFRDRLKNGIVDLGLTIQAHGLPPTQINLPNAKAVGNRIGQFIEADLTRDGLIGFPVILRIRTLLAVDKPFSSGFYTQMHDGSLQWIQLKYEKMPDICFSCGIMGHLSKVCTTETQPSSSDNHNLNTGFGPWMKTNPVHRNTKENQMNPVFPNPPTQRDTTPLPPPQTACPESQLALPDTIVATNLPKTTPKTNLYLTQATMRKLTQRSWSLVCLLSF</sequence>